<sequence>MAHLFYNLVLLPRIRDDIAEYKKLNLLLYMALKKVILIPLCESGTCTLREAIIIGSILKVLNPCTAFQCCHALTGRDGAQWSQQHLPATLTGQEIRPALPCPGCPGRVLPVLWHQSLLTLAQRYKADLASEQKAALLELLKLQTPPQISAEIRQELQNPESRDLETATMALH</sequence>
<comment type="similarity">
    <text evidence="1">Belongs to the bystin family.</text>
</comment>
<dbReference type="EMBL" id="JAGTTL010000006">
    <property type="protein sequence ID" value="KAK6321406.1"/>
    <property type="molecule type" value="Genomic_DNA"/>
</dbReference>
<proteinExistence type="inferred from homology"/>
<protein>
    <submittedName>
        <fullName evidence="2">Uncharacterized protein</fullName>
    </submittedName>
</protein>
<dbReference type="GO" id="GO:0005737">
    <property type="term" value="C:cytoplasm"/>
    <property type="evidence" value="ECO:0007669"/>
    <property type="project" value="TreeGrafter"/>
</dbReference>
<dbReference type="Proteomes" id="UP001356427">
    <property type="component" value="Unassembled WGS sequence"/>
</dbReference>
<dbReference type="AlphaFoldDB" id="A0AAN8N259"/>
<evidence type="ECO:0000313" key="2">
    <source>
        <dbReference type="EMBL" id="KAK6321406.1"/>
    </source>
</evidence>
<accession>A0AAN8N259</accession>
<evidence type="ECO:0000313" key="3">
    <source>
        <dbReference type="Proteomes" id="UP001356427"/>
    </source>
</evidence>
<dbReference type="GO" id="GO:0030515">
    <property type="term" value="F:snoRNA binding"/>
    <property type="evidence" value="ECO:0007669"/>
    <property type="project" value="TreeGrafter"/>
</dbReference>
<evidence type="ECO:0000256" key="1">
    <source>
        <dbReference type="ARBA" id="ARBA00007114"/>
    </source>
</evidence>
<organism evidence="2 3">
    <name type="scientific">Coregonus suidteri</name>
    <dbReference type="NCBI Taxonomy" id="861788"/>
    <lineage>
        <taxon>Eukaryota</taxon>
        <taxon>Metazoa</taxon>
        <taxon>Chordata</taxon>
        <taxon>Craniata</taxon>
        <taxon>Vertebrata</taxon>
        <taxon>Euteleostomi</taxon>
        <taxon>Actinopterygii</taxon>
        <taxon>Neopterygii</taxon>
        <taxon>Teleostei</taxon>
        <taxon>Protacanthopterygii</taxon>
        <taxon>Salmoniformes</taxon>
        <taxon>Salmonidae</taxon>
        <taxon>Coregoninae</taxon>
        <taxon>Coregonus</taxon>
    </lineage>
</organism>
<dbReference type="GO" id="GO:0006364">
    <property type="term" value="P:rRNA processing"/>
    <property type="evidence" value="ECO:0007669"/>
    <property type="project" value="TreeGrafter"/>
</dbReference>
<dbReference type="PANTHER" id="PTHR12821:SF0">
    <property type="entry name" value="BYSTIN"/>
    <property type="match status" value="1"/>
</dbReference>
<dbReference type="Pfam" id="PF05291">
    <property type="entry name" value="Bystin"/>
    <property type="match status" value="2"/>
</dbReference>
<keyword evidence="3" id="KW-1185">Reference proteome</keyword>
<gene>
    <name evidence="2" type="ORF">J4Q44_G00083820</name>
</gene>
<dbReference type="GO" id="GO:0005730">
    <property type="term" value="C:nucleolus"/>
    <property type="evidence" value="ECO:0007669"/>
    <property type="project" value="TreeGrafter"/>
</dbReference>
<comment type="caution">
    <text evidence="2">The sequence shown here is derived from an EMBL/GenBank/DDBJ whole genome shotgun (WGS) entry which is preliminary data.</text>
</comment>
<name>A0AAN8N259_9TELE</name>
<dbReference type="GO" id="GO:0030688">
    <property type="term" value="C:preribosome, small subunit precursor"/>
    <property type="evidence" value="ECO:0007669"/>
    <property type="project" value="TreeGrafter"/>
</dbReference>
<dbReference type="InterPro" id="IPR007955">
    <property type="entry name" value="Bystin"/>
</dbReference>
<reference evidence="2 3" key="1">
    <citation type="submission" date="2021-04" db="EMBL/GenBank/DDBJ databases">
        <authorList>
            <person name="De Guttry C."/>
            <person name="Zahm M."/>
            <person name="Klopp C."/>
            <person name="Cabau C."/>
            <person name="Louis A."/>
            <person name="Berthelot C."/>
            <person name="Parey E."/>
            <person name="Roest Crollius H."/>
            <person name="Montfort J."/>
            <person name="Robinson-Rechavi M."/>
            <person name="Bucao C."/>
            <person name="Bouchez O."/>
            <person name="Gislard M."/>
            <person name="Lluch J."/>
            <person name="Milhes M."/>
            <person name="Lampietro C."/>
            <person name="Lopez Roques C."/>
            <person name="Donnadieu C."/>
            <person name="Braasch I."/>
            <person name="Desvignes T."/>
            <person name="Postlethwait J."/>
            <person name="Bobe J."/>
            <person name="Wedekind C."/>
            <person name="Guiguen Y."/>
        </authorList>
    </citation>
    <scope>NUCLEOTIDE SEQUENCE [LARGE SCALE GENOMIC DNA]</scope>
    <source>
        <strain evidence="2">Cs_M1</strain>
        <tissue evidence="2">Blood</tissue>
    </source>
</reference>
<dbReference type="PANTHER" id="PTHR12821">
    <property type="entry name" value="BYSTIN"/>
    <property type="match status" value="1"/>
</dbReference>